<proteinExistence type="predicted"/>
<dbReference type="EMBL" id="BCSY01000008">
    <property type="protein sequence ID" value="GAS93200.1"/>
    <property type="molecule type" value="Genomic_DNA"/>
</dbReference>
<keyword evidence="2" id="KW-1185">Reference proteome</keyword>
<comment type="caution">
    <text evidence="1">The sequence shown here is derived from an EMBL/GenBank/DDBJ whole genome shotgun (WGS) entry which is preliminary data.</text>
</comment>
<protein>
    <submittedName>
        <fullName evidence="1">Uncharacterized protein</fullName>
    </submittedName>
</protein>
<dbReference type="Proteomes" id="UP000069443">
    <property type="component" value="Unassembled WGS sequence"/>
</dbReference>
<reference evidence="2" key="1">
    <citation type="journal article" date="2016" name="Genome Announc.">
        <title>Draft Genome Sequences of Five Rapidly Growing Mycobacterium Species, M. thermoresistibile, M. fortuitum subsp. acetamidolyticum, M. canariasense, M. brisbanense, and M. novocastrense.</title>
        <authorList>
            <person name="Katahira K."/>
            <person name="Ogura Y."/>
            <person name="Gotoh Y."/>
            <person name="Hayashi T."/>
        </authorList>
    </citation>
    <scope>NUCLEOTIDE SEQUENCE [LARGE SCALE GENOMIC DNA]</scope>
    <source>
        <strain evidence="2">JCM15298</strain>
    </source>
</reference>
<sequence length="90" mass="9669">MSTLARDYRMTVGMRTASPAALSCVETVETNVIGAWALAESRDFGQPSCFRLFRSPSTPFAGVCPSRKQGPEDKSHKSLTFSVAAGRNVA</sequence>
<organism evidence="1 2">
    <name type="scientific">Mycolicibacterium canariasense</name>
    <name type="common">Mycobacterium canariasense</name>
    <dbReference type="NCBI Taxonomy" id="228230"/>
    <lineage>
        <taxon>Bacteria</taxon>
        <taxon>Bacillati</taxon>
        <taxon>Actinomycetota</taxon>
        <taxon>Actinomycetes</taxon>
        <taxon>Mycobacteriales</taxon>
        <taxon>Mycobacteriaceae</taxon>
        <taxon>Mycolicibacterium</taxon>
    </lineage>
</organism>
<evidence type="ECO:0000313" key="1">
    <source>
        <dbReference type="EMBL" id="GAS93200.1"/>
    </source>
</evidence>
<evidence type="ECO:0000313" key="2">
    <source>
        <dbReference type="Proteomes" id="UP000069443"/>
    </source>
</evidence>
<name>A0A117I8H1_MYCCR</name>
<gene>
    <name evidence="1" type="ORF">RMCC_0166</name>
</gene>
<dbReference type="AlphaFoldDB" id="A0A117I8H1"/>
<accession>A0A117I8H1</accession>
<reference evidence="2" key="2">
    <citation type="submission" date="2016-02" db="EMBL/GenBank/DDBJ databases">
        <title>Draft genome sequence of five rapidly growing Mycobacterium species.</title>
        <authorList>
            <person name="Katahira K."/>
            <person name="Gotou Y."/>
            <person name="Iida K."/>
            <person name="Ogura Y."/>
            <person name="Hayashi T."/>
        </authorList>
    </citation>
    <scope>NUCLEOTIDE SEQUENCE [LARGE SCALE GENOMIC DNA]</scope>
    <source>
        <strain evidence="2">JCM15298</strain>
    </source>
</reference>